<proteinExistence type="predicted"/>
<evidence type="ECO:0000313" key="1">
    <source>
        <dbReference type="EMBL" id="GJD91283.1"/>
    </source>
</evidence>
<protein>
    <submittedName>
        <fullName evidence="1">Uncharacterized protein</fullName>
    </submittedName>
</protein>
<dbReference type="AlphaFoldDB" id="A0AAV4ZSL1"/>
<gene>
    <name evidence="1" type="ORF">BHAOGJBA_4831</name>
</gene>
<name>A0AAV4ZSL1_9HYPH</name>
<reference evidence="1" key="2">
    <citation type="submission" date="2021-08" db="EMBL/GenBank/DDBJ databases">
        <authorList>
            <person name="Tani A."/>
            <person name="Ola A."/>
            <person name="Ogura Y."/>
            <person name="Katsura K."/>
            <person name="Hayashi T."/>
        </authorList>
    </citation>
    <scope>NUCLEOTIDE SEQUENCE</scope>
    <source>
        <strain evidence="1">DSM 16372</strain>
    </source>
</reference>
<organism evidence="1 2">
    <name type="scientific">Methylobacterium hispanicum</name>
    <dbReference type="NCBI Taxonomy" id="270350"/>
    <lineage>
        <taxon>Bacteria</taxon>
        <taxon>Pseudomonadati</taxon>
        <taxon>Pseudomonadota</taxon>
        <taxon>Alphaproteobacteria</taxon>
        <taxon>Hyphomicrobiales</taxon>
        <taxon>Methylobacteriaceae</taxon>
        <taxon>Methylobacterium</taxon>
    </lineage>
</organism>
<dbReference type="Proteomes" id="UP001055247">
    <property type="component" value="Unassembled WGS sequence"/>
</dbReference>
<dbReference type="EMBL" id="BPQO01000025">
    <property type="protein sequence ID" value="GJD91283.1"/>
    <property type="molecule type" value="Genomic_DNA"/>
</dbReference>
<accession>A0AAV4ZSL1</accession>
<reference evidence="1" key="1">
    <citation type="journal article" date="2016" name="Front. Microbiol.">
        <title>Genome Sequence of the Piezophilic, Mesophilic Sulfate-Reducing Bacterium Desulfovibrio indicus J2T.</title>
        <authorList>
            <person name="Cao J."/>
            <person name="Maignien L."/>
            <person name="Shao Z."/>
            <person name="Alain K."/>
            <person name="Jebbar M."/>
        </authorList>
    </citation>
    <scope>NUCLEOTIDE SEQUENCE</scope>
    <source>
        <strain evidence="1">DSM 16372</strain>
    </source>
</reference>
<dbReference type="RefSeq" id="WP_197430723.1">
    <property type="nucleotide sequence ID" value="NZ_BPQO01000025.1"/>
</dbReference>
<sequence length="46" mass="4866">MSSIKIKPACDGTYTLYRDGDAVSSGLTLHQAQELAAVLRCLDPGV</sequence>
<evidence type="ECO:0000313" key="2">
    <source>
        <dbReference type="Proteomes" id="UP001055247"/>
    </source>
</evidence>
<comment type="caution">
    <text evidence="1">The sequence shown here is derived from an EMBL/GenBank/DDBJ whole genome shotgun (WGS) entry which is preliminary data.</text>
</comment>
<keyword evidence="2" id="KW-1185">Reference proteome</keyword>